<organism evidence="2 3">
    <name type="scientific">Pseudomonas putida</name>
    <name type="common">Arthrobacter siderocapsulatus</name>
    <dbReference type="NCBI Taxonomy" id="303"/>
    <lineage>
        <taxon>Bacteria</taxon>
        <taxon>Pseudomonadati</taxon>
        <taxon>Pseudomonadota</taxon>
        <taxon>Gammaproteobacteria</taxon>
        <taxon>Pseudomonadales</taxon>
        <taxon>Pseudomonadaceae</taxon>
        <taxon>Pseudomonas</taxon>
    </lineage>
</organism>
<dbReference type="Proteomes" id="UP000269115">
    <property type="component" value="Unassembled WGS sequence"/>
</dbReference>
<dbReference type="Pfam" id="PF14341">
    <property type="entry name" value="PilX_N"/>
    <property type="match status" value="1"/>
</dbReference>
<evidence type="ECO:0000313" key="2">
    <source>
        <dbReference type="EMBL" id="ROQ51846.1"/>
    </source>
</evidence>
<protein>
    <submittedName>
        <fullName evidence="2">Type IV pilus assembly protein PilX</fullName>
    </submittedName>
</protein>
<sequence>MKLQRGMALLVCLVLMLLCGLLGVSVLHSAALQARMAGNLVMALQAFEAAEATLRLAEARVLAGLEPPGPCVYCLPPPEAPRVRAAGVQGGAGPSSGLGWQAQGPGFFLVQNLGRSSRSARLPDGLEVQLLRVTAVGRQQQARVVLESVLAQPVVSAAWPAQRILWRQIH</sequence>
<accession>A0A9X8HLA3</accession>
<evidence type="ECO:0000313" key="3">
    <source>
        <dbReference type="Proteomes" id="UP000269115"/>
    </source>
</evidence>
<evidence type="ECO:0000259" key="1">
    <source>
        <dbReference type="Pfam" id="PF14341"/>
    </source>
</evidence>
<dbReference type="EMBL" id="RJUR01000012">
    <property type="protein sequence ID" value="ROQ51846.1"/>
    <property type="molecule type" value="Genomic_DNA"/>
</dbReference>
<comment type="caution">
    <text evidence="2">The sequence shown here is derived from an EMBL/GenBank/DDBJ whole genome shotgun (WGS) entry which is preliminary data.</text>
</comment>
<feature type="domain" description="Type 4 fimbrial biogenesis protein PilX N-terminal" evidence="1">
    <location>
        <begin position="5"/>
        <end position="54"/>
    </location>
</feature>
<name>A0A9X8HLA3_PSEPU</name>
<gene>
    <name evidence="2" type="ORF">EDF85_2323</name>
</gene>
<proteinExistence type="predicted"/>
<dbReference type="InterPro" id="IPR025746">
    <property type="entry name" value="PilX_N_dom"/>
</dbReference>
<reference evidence="2 3" key="1">
    <citation type="submission" date="2018-11" db="EMBL/GenBank/DDBJ databases">
        <title>Genomic analyses of the natural microbiome of Caenorhabditis elegans.</title>
        <authorList>
            <person name="Samuel B."/>
        </authorList>
    </citation>
    <scope>NUCLEOTIDE SEQUENCE [LARGE SCALE GENOMIC DNA]</scope>
    <source>
        <strain evidence="2 3">BIGb0473</strain>
    </source>
</reference>
<dbReference type="AlphaFoldDB" id="A0A9X8HLA3"/>
<dbReference type="RefSeq" id="WP_123752886.1">
    <property type="nucleotide sequence ID" value="NZ_RJUR01000012.1"/>
</dbReference>